<evidence type="ECO:0000256" key="12">
    <source>
        <dbReference type="PIRNR" id="PIRNR000013"/>
    </source>
</evidence>
<dbReference type="GO" id="GO:0046872">
    <property type="term" value="F:metal ion binding"/>
    <property type="evidence" value="ECO:0007669"/>
    <property type="project" value="UniProtKB-KW"/>
</dbReference>
<feature type="binding site" description="covalent" evidence="13">
    <location>
        <position position="39"/>
    </location>
    <ligand>
        <name>heme</name>
        <dbReference type="ChEBI" id="CHEBI:30413"/>
        <label>1</label>
    </ligand>
</feature>
<dbReference type="InterPro" id="IPR051174">
    <property type="entry name" value="Cytochrome_c-type_ET"/>
</dbReference>
<dbReference type="GO" id="GO:0009061">
    <property type="term" value="P:anaerobic respiration"/>
    <property type="evidence" value="ECO:0007669"/>
    <property type="project" value="TreeGrafter"/>
</dbReference>
<comment type="subcellular location">
    <subcellularLocation>
        <location evidence="1">Cell membrane</location>
        <topology evidence="1">Single-pass membrane protein</topology>
    </subcellularLocation>
</comment>
<evidence type="ECO:0000313" key="17">
    <source>
        <dbReference type="Proteomes" id="UP000824264"/>
    </source>
</evidence>
<keyword evidence="6" id="KW-0812">Transmembrane</keyword>
<name>A0A9D1QWX1_9BACT</name>
<feature type="binding site" description="covalent" evidence="13">
    <location>
        <position position="123"/>
    </location>
    <ligand>
        <name>heme</name>
        <dbReference type="ChEBI" id="CHEBI:30413"/>
        <label>3</label>
    </ligand>
</feature>
<dbReference type="PANTHER" id="PTHR30333">
    <property type="entry name" value="CYTOCHROME C-TYPE PROTEIN"/>
    <property type="match status" value="1"/>
</dbReference>
<evidence type="ECO:0000256" key="7">
    <source>
        <dbReference type="ARBA" id="ARBA00022723"/>
    </source>
</evidence>
<feature type="binding site" description="covalent" evidence="13">
    <location>
        <position position="162"/>
    </location>
    <ligand>
        <name>heme</name>
        <dbReference type="ChEBI" id="CHEBI:30413"/>
        <label>4</label>
    </ligand>
</feature>
<feature type="binding site" evidence="13">
    <location>
        <position position="82"/>
    </location>
    <ligand>
        <name>a menaquinol</name>
        <dbReference type="ChEBI" id="CHEBI:18151"/>
    </ligand>
</feature>
<feature type="binding site" description="axial binding residue" evidence="14">
    <location>
        <position position="163"/>
    </location>
    <ligand>
        <name>heme</name>
        <dbReference type="ChEBI" id="CHEBI:30413"/>
        <label>4</label>
    </ligand>
    <ligandPart>
        <name>Fe</name>
        <dbReference type="ChEBI" id="CHEBI:18248"/>
    </ligandPart>
</feature>
<organism evidence="16 17">
    <name type="scientific">Candidatus Bilophila faecipullorum</name>
    <dbReference type="NCBI Taxonomy" id="2838482"/>
    <lineage>
        <taxon>Bacteria</taxon>
        <taxon>Pseudomonadati</taxon>
        <taxon>Thermodesulfobacteriota</taxon>
        <taxon>Desulfovibrionia</taxon>
        <taxon>Desulfovibrionales</taxon>
        <taxon>Desulfovibrionaceae</taxon>
        <taxon>Bilophila</taxon>
    </lineage>
</organism>
<feature type="binding site" description="covalent" evidence="13">
    <location>
        <position position="36"/>
    </location>
    <ligand>
        <name>heme</name>
        <dbReference type="ChEBI" id="CHEBI:30413"/>
        <label>1</label>
    </ligand>
</feature>
<dbReference type="PIRSF" id="PIRSF000013">
    <property type="entry name" value="4_hem_cytochrm_NapC"/>
    <property type="match status" value="1"/>
</dbReference>
<evidence type="ECO:0000256" key="11">
    <source>
        <dbReference type="ARBA" id="ARBA00023136"/>
    </source>
</evidence>
<reference evidence="16" key="2">
    <citation type="submission" date="2021-04" db="EMBL/GenBank/DDBJ databases">
        <authorList>
            <person name="Gilroy R."/>
        </authorList>
    </citation>
    <scope>NUCLEOTIDE SEQUENCE</scope>
    <source>
        <strain evidence="16">ChiSxjej5B17-1746</strain>
    </source>
</reference>
<gene>
    <name evidence="16" type="ORF">H9874_00050</name>
</gene>
<keyword evidence="3 12" id="KW-0813">Transport</keyword>
<feature type="binding site" description="axial binding residue" evidence="14">
    <location>
        <position position="42"/>
    </location>
    <ligand>
        <name>heme</name>
        <dbReference type="ChEBI" id="CHEBI:30413"/>
        <label>1</label>
    </ligand>
    <ligandPart>
        <name>Fe</name>
        <dbReference type="ChEBI" id="CHEBI:18248"/>
    </ligandPart>
</feature>
<dbReference type="GO" id="GO:0005886">
    <property type="term" value="C:plasma membrane"/>
    <property type="evidence" value="ECO:0007669"/>
    <property type="project" value="UniProtKB-SubCell"/>
</dbReference>
<evidence type="ECO:0000256" key="3">
    <source>
        <dbReference type="ARBA" id="ARBA00022448"/>
    </source>
</evidence>
<dbReference type="InterPro" id="IPR005126">
    <property type="entry name" value="NapC/NirT_cyt_c_N"/>
</dbReference>
<sequence>MFFRSMKVWIAATVLIVLVLVGSALGVHITSSTSFCLSCHEMRVHQQELALSPHAQDAKGNAIECVQCHIPSTNMVRMLSAKVWLGTKDLWVHATSGEAVALDRRAIQPEARRFMDDANCRACHEDLYRNAKNDGAISVYGRLAHQNYLGENGASRSGCVGCHRNIAHLPLEDRHYEANAAFASKLTFKEVR</sequence>
<dbReference type="InterPro" id="IPR036280">
    <property type="entry name" value="Multihaem_cyt_sf"/>
</dbReference>
<evidence type="ECO:0000256" key="8">
    <source>
        <dbReference type="ARBA" id="ARBA00022982"/>
    </source>
</evidence>
<protein>
    <recommendedName>
        <fullName evidence="12">Cytochrome c-type protein</fullName>
    </recommendedName>
</protein>
<keyword evidence="4" id="KW-1003">Cell membrane</keyword>
<evidence type="ECO:0000256" key="5">
    <source>
        <dbReference type="ARBA" id="ARBA00022617"/>
    </source>
</evidence>
<feature type="binding site" description="axial binding residue" evidence="14">
    <location>
        <position position="124"/>
    </location>
    <ligand>
        <name>heme</name>
        <dbReference type="ChEBI" id="CHEBI:30413"/>
        <label>3</label>
    </ligand>
    <ligandPart>
        <name>Fe</name>
        <dbReference type="ChEBI" id="CHEBI:18248"/>
    </ligandPart>
</feature>
<keyword evidence="11" id="KW-0472">Membrane</keyword>
<evidence type="ECO:0000256" key="10">
    <source>
        <dbReference type="ARBA" id="ARBA00023004"/>
    </source>
</evidence>
<feature type="binding site" description="axial binding residue" evidence="14">
    <location>
        <position position="89"/>
    </location>
    <ligand>
        <name>heme</name>
        <dbReference type="ChEBI" id="CHEBI:30413"/>
        <label>1</label>
    </ligand>
    <ligandPart>
        <name>Fe</name>
        <dbReference type="ChEBI" id="CHEBI:18248"/>
    </ligandPart>
</feature>
<feature type="binding site" description="covalent" evidence="13">
    <location>
        <position position="120"/>
    </location>
    <ligand>
        <name>heme</name>
        <dbReference type="ChEBI" id="CHEBI:30413"/>
        <label>3</label>
    </ligand>
</feature>
<dbReference type="SUPFAM" id="SSF48695">
    <property type="entry name" value="Multiheme cytochromes"/>
    <property type="match status" value="1"/>
</dbReference>
<dbReference type="Pfam" id="PF03264">
    <property type="entry name" value="Cytochrom_NNT"/>
    <property type="match status" value="1"/>
</dbReference>
<dbReference type="Proteomes" id="UP000824264">
    <property type="component" value="Unassembled WGS sequence"/>
</dbReference>
<evidence type="ECO:0000313" key="16">
    <source>
        <dbReference type="EMBL" id="HIW77526.1"/>
    </source>
</evidence>
<dbReference type="GO" id="GO:0009055">
    <property type="term" value="F:electron transfer activity"/>
    <property type="evidence" value="ECO:0007669"/>
    <property type="project" value="TreeGrafter"/>
</dbReference>
<feature type="binding site" description="axial binding residue" evidence="14">
    <location>
        <position position="168"/>
    </location>
    <ligand>
        <name>heme</name>
        <dbReference type="ChEBI" id="CHEBI:30413"/>
        <label>2</label>
    </ligand>
    <ligandPart>
        <name>Fe</name>
        <dbReference type="ChEBI" id="CHEBI:18248"/>
    </ligandPart>
</feature>
<feature type="binding site" description="covalent" evidence="13">
    <location>
        <position position="159"/>
    </location>
    <ligand>
        <name>heme</name>
        <dbReference type="ChEBI" id="CHEBI:30413"/>
        <label>4</label>
    </ligand>
</feature>
<accession>A0A9D1QWX1</accession>
<feature type="binding site" description="axial binding residue" evidence="14">
    <location>
        <position position="69"/>
    </location>
    <ligand>
        <name>heme</name>
        <dbReference type="ChEBI" id="CHEBI:30413"/>
        <label>2</label>
    </ligand>
    <ligandPart>
        <name>Fe</name>
        <dbReference type="ChEBI" id="CHEBI:18248"/>
    </ligandPart>
</feature>
<dbReference type="PANTHER" id="PTHR30333:SF1">
    <property type="entry name" value="CYTOCHROME C-TYPE PROTEIN NAPC"/>
    <property type="match status" value="1"/>
</dbReference>
<feature type="domain" description="NapC/NirT cytochrome c N-terminal" evidence="15">
    <location>
        <begin position="7"/>
        <end position="169"/>
    </location>
</feature>
<comment type="caution">
    <text evidence="16">The sequence shown here is derived from an EMBL/GenBank/DDBJ whole genome shotgun (WGS) entry which is preliminary data.</text>
</comment>
<dbReference type="AlphaFoldDB" id="A0A9D1QWX1"/>
<evidence type="ECO:0000256" key="2">
    <source>
        <dbReference type="ARBA" id="ARBA00007395"/>
    </source>
</evidence>
<comment type="cofactor">
    <cofactor evidence="13">
        <name>heme</name>
        <dbReference type="ChEBI" id="CHEBI:30413"/>
    </cofactor>
    <text evidence="13">Binds 4 heme groups per subunit.</text>
</comment>
<comment type="similarity">
    <text evidence="2">Belongs to the NapC/NirT/NrfH family.</text>
</comment>
<dbReference type="InterPro" id="IPR024717">
    <property type="entry name" value="NapC/NirT/NrfH"/>
</dbReference>
<dbReference type="GO" id="GO:0019333">
    <property type="term" value="P:denitrification pathway"/>
    <property type="evidence" value="ECO:0007669"/>
    <property type="project" value="InterPro"/>
</dbReference>
<proteinExistence type="inferred from homology"/>
<evidence type="ECO:0000256" key="1">
    <source>
        <dbReference type="ARBA" id="ARBA00004162"/>
    </source>
</evidence>
<dbReference type="GO" id="GO:0020037">
    <property type="term" value="F:heme binding"/>
    <property type="evidence" value="ECO:0007669"/>
    <property type="project" value="InterPro"/>
</dbReference>
<feature type="binding site" description="covalent" evidence="13">
    <location>
        <position position="68"/>
    </location>
    <ligand>
        <name>heme</name>
        <dbReference type="ChEBI" id="CHEBI:30413"/>
        <label>2</label>
    </ligand>
</feature>
<evidence type="ECO:0000256" key="9">
    <source>
        <dbReference type="ARBA" id="ARBA00022989"/>
    </source>
</evidence>
<keyword evidence="8 12" id="KW-0249">Electron transport</keyword>
<evidence type="ECO:0000256" key="4">
    <source>
        <dbReference type="ARBA" id="ARBA00022475"/>
    </source>
</evidence>
<evidence type="ECO:0000256" key="13">
    <source>
        <dbReference type="PIRSR" id="PIRSR000013-1"/>
    </source>
</evidence>
<evidence type="ECO:0000256" key="14">
    <source>
        <dbReference type="PIRSR" id="PIRSR000013-2"/>
    </source>
</evidence>
<keyword evidence="5 12" id="KW-0349">Heme</keyword>
<dbReference type="InterPro" id="IPR038266">
    <property type="entry name" value="NapC/NirT_cytc_sf"/>
</dbReference>
<dbReference type="EMBL" id="DXGI01000002">
    <property type="protein sequence ID" value="HIW77526.1"/>
    <property type="molecule type" value="Genomic_DNA"/>
</dbReference>
<comment type="PTM">
    <text evidence="12">Binds 4 heme groups per subunit.</text>
</comment>
<keyword evidence="7 12" id="KW-0479">Metal-binding</keyword>
<dbReference type="Gene3D" id="1.10.3820.10">
    <property type="entry name" value="Di-heme elbow motif domain"/>
    <property type="match status" value="1"/>
</dbReference>
<evidence type="ECO:0000256" key="6">
    <source>
        <dbReference type="ARBA" id="ARBA00022692"/>
    </source>
</evidence>
<reference evidence="16" key="1">
    <citation type="journal article" date="2021" name="PeerJ">
        <title>Extensive microbial diversity within the chicken gut microbiome revealed by metagenomics and culture.</title>
        <authorList>
            <person name="Gilroy R."/>
            <person name="Ravi A."/>
            <person name="Getino M."/>
            <person name="Pursley I."/>
            <person name="Horton D.L."/>
            <person name="Alikhan N.F."/>
            <person name="Baker D."/>
            <person name="Gharbi K."/>
            <person name="Hall N."/>
            <person name="Watson M."/>
            <person name="Adriaenssens E.M."/>
            <person name="Foster-Nyarko E."/>
            <person name="Jarju S."/>
            <person name="Secka A."/>
            <person name="Antonio M."/>
            <person name="Oren A."/>
            <person name="Chaudhuri R.R."/>
            <person name="La Ragione R."/>
            <person name="Hildebrand F."/>
            <person name="Pallen M.J."/>
        </authorList>
    </citation>
    <scope>NUCLEOTIDE SEQUENCE</scope>
    <source>
        <strain evidence="16">ChiSxjej5B17-1746</strain>
    </source>
</reference>
<feature type="binding site" evidence="13">
    <location>
        <position position="89"/>
    </location>
    <ligand>
        <name>a menaquinol</name>
        <dbReference type="ChEBI" id="CHEBI:18151"/>
    </ligand>
</feature>
<keyword evidence="9" id="KW-1133">Transmembrane helix</keyword>
<feature type="binding site" description="covalent" evidence="13">
    <location>
        <position position="65"/>
    </location>
    <ligand>
        <name>heme</name>
        <dbReference type="ChEBI" id="CHEBI:30413"/>
        <label>2</label>
    </ligand>
</feature>
<evidence type="ECO:0000259" key="15">
    <source>
        <dbReference type="Pfam" id="PF03264"/>
    </source>
</evidence>
<keyword evidence="10 12" id="KW-0408">Iron</keyword>